<protein>
    <recommendedName>
        <fullName evidence="4">Secreted protein</fullName>
    </recommendedName>
</protein>
<keyword evidence="3" id="KW-1185">Reference proteome</keyword>
<name>A0A1H0TJ84_9BURK</name>
<evidence type="ECO:0008006" key="4">
    <source>
        <dbReference type="Google" id="ProtNLM"/>
    </source>
</evidence>
<dbReference type="EMBL" id="FNJL01000015">
    <property type="protein sequence ID" value="SDP53891.1"/>
    <property type="molecule type" value="Genomic_DNA"/>
</dbReference>
<dbReference type="Proteomes" id="UP000199317">
    <property type="component" value="Unassembled WGS sequence"/>
</dbReference>
<evidence type="ECO:0000313" key="3">
    <source>
        <dbReference type="Proteomes" id="UP000199317"/>
    </source>
</evidence>
<dbReference type="OrthoDB" id="8687012at2"/>
<accession>A0A1H0TJ84</accession>
<organism evidence="2 3">
    <name type="scientific">Paracidovorax cattleyae</name>
    <dbReference type="NCBI Taxonomy" id="80868"/>
    <lineage>
        <taxon>Bacteria</taxon>
        <taxon>Pseudomonadati</taxon>
        <taxon>Pseudomonadota</taxon>
        <taxon>Betaproteobacteria</taxon>
        <taxon>Burkholderiales</taxon>
        <taxon>Comamonadaceae</taxon>
        <taxon>Paracidovorax</taxon>
    </lineage>
</organism>
<keyword evidence="1" id="KW-0732">Signal</keyword>
<proteinExistence type="predicted"/>
<evidence type="ECO:0000313" key="2">
    <source>
        <dbReference type="EMBL" id="SDP53891.1"/>
    </source>
</evidence>
<dbReference type="PROSITE" id="PS51257">
    <property type="entry name" value="PROKAR_LIPOPROTEIN"/>
    <property type="match status" value="1"/>
</dbReference>
<feature type="chain" id="PRO_5011673253" description="Secreted protein" evidence="1">
    <location>
        <begin position="23"/>
        <end position="156"/>
    </location>
</feature>
<dbReference type="AlphaFoldDB" id="A0A1H0TJ84"/>
<evidence type="ECO:0000256" key="1">
    <source>
        <dbReference type="SAM" id="SignalP"/>
    </source>
</evidence>
<gene>
    <name evidence="2" type="ORF">SAMN04489708_11589</name>
</gene>
<reference evidence="3" key="1">
    <citation type="submission" date="2016-10" db="EMBL/GenBank/DDBJ databases">
        <authorList>
            <person name="Varghese N."/>
            <person name="Submissions S."/>
        </authorList>
    </citation>
    <scope>NUCLEOTIDE SEQUENCE [LARGE SCALE GENOMIC DNA]</scope>
    <source>
        <strain evidence="3">DSM 17101</strain>
    </source>
</reference>
<feature type="signal peptide" evidence="1">
    <location>
        <begin position="1"/>
        <end position="22"/>
    </location>
</feature>
<dbReference type="RefSeq" id="WP_092835196.1">
    <property type="nucleotide sequence ID" value="NZ_CP028290.1"/>
</dbReference>
<sequence>MQRMVLGAAAALALTGCASVMNDTTQPMKIETRNDKGDLVSGAECNVTNDYGTTAVKSGVTSQVRRSGKDLDIVCKDPQHPDALGRGISRANAGLAGNIIFGGGIGAIIDHNKGTAYTYPTWVQLVFGKTLVFDRSAENEGAPVIGTALAAVAKAP</sequence>